<sequence length="113" mass="13627">MKKYNWDHAQKIISDKKYANFIFFVVFTKENDLETAIMSDTYEYVENHFKNENMVKFLEVDIEEAGIYRDINNIYLVMQVPMFFVIKANKILRRGAGFYPYEIIIDFIEENIE</sequence>
<keyword evidence="2" id="KW-1185">Reference proteome</keyword>
<dbReference type="OrthoDB" id="7629852at2"/>
<dbReference type="AlphaFoldDB" id="A0A059XR81"/>
<name>A0A059XR81_9BACT</name>
<dbReference type="EMBL" id="CP007521">
    <property type="protein sequence ID" value="AIA29560.1"/>
    <property type="molecule type" value="Genomic_DNA"/>
</dbReference>
<dbReference type="Proteomes" id="UP000027088">
    <property type="component" value="Chromosome"/>
</dbReference>
<evidence type="ECO:0000313" key="1">
    <source>
        <dbReference type="EMBL" id="AIA29560.1"/>
    </source>
</evidence>
<protein>
    <submittedName>
        <fullName evidence="1">Uncharacterized protein</fullName>
    </submittedName>
</protein>
<dbReference type="KEGG" id="mcr:MCFN_02110"/>
<evidence type="ECO:0000313" key="2">
    <source>
        <dbReference type="Proteomes" id="UP000027088"/>
    </source>
</evidence>
<proteinExistence type="predicted"/>
<accession>A0A059XR81</accession>
<reference evidence="1 2" key="1">
    <citation type="journal article" date="2014" name="Genome Announc.">
        <title>Complete Genome Sequence of the Bovine Mastitis Pathogen Mycoplasma californicum Strain ST-6T (ATCC 33461T).</title>
        <authorList>
            <person name="Calcutt M.J."/>
            <person name="Foecking M.F."/>
            <person name="Fox L.K."/>
        </authorList>
    </citation>
    <scope>NUCLEOTIDE SEQUENCE [LARGE SCALE GENOMIC DNA]</scope>
    <source>
        <strain evidence="1 2">ST-6</strain>
    </source>
</reference>
<dbReference type="InterPro" id="IPR036249">
    <property type="entry name" value="Thioredoxin-like_sf"/>
</dbReference>
<dbReference type="RefSeq" id="WP_038561820.1">
    <property type="nucleotide sequence ID" value="NZ_AP018940.1"/>
</dbReference>
<organism evidence="1 2">
    <name type="scientific">Mycoplasmopsis californica</name>
    <dbReference type="NCBI Taxonomy" id="2113"/>
    <lineage>
        <taxon>Bacteria</taxon>
        <taxon>Bacillati</taxon>
        <taxon>Mycoplasmatota</taxon>
        <taxon>Mycoplasmoidales</taxon>
        <taxon>Metamycoplasmataceae</taxon>
        <taxon>Mycoplasmopsis</taxon>
    </lineage>
</organism>
<gene>
    <name evidence="1" type="ORF">MCFN_02110</name>
</gene>
<dbReference type="SUPFAM" id="SSF52833">
    <property type="entry name" value="Thioredoxin-like"/>
    <property type="match status" value="1"/>
</dbReference>
<dbReference type="Gene3D" id="3.40.30.10">
    <property type="entry name" value="Glutaredoxin"/>
    <property type="match status" value="1"/>
</dbReference>